<dbReference type="AlphaFoldDB" id="A0A6G8FL83"/>
<protein>
    <submittedName>
        <fullName evidence="1">Uncharacterized protein</fullName>
    </submittedName>
</protein>
<sequence>MSGFAASGAKLIDDAIDHLQDARQVNDDIPRELQESYQRVLQETGAMWFWVIDSYDVEEEAHRRGLQPERHMNLDAISQASAKIGKEIEELDELKATLLNVSSGRERQDVQQAAGFRF</sequence>
<proteinExistence type="predicted"/>
<organism evidence="1 2">
    <name type="scientific">Leucobacter insecticola</name>
    <dbReference type="NCBI Taxonomy" id="2714934"/>
    <lineage>
        <taxon>Bacteria</taxon>
        <taxon>Bacillati</taxon>
        <taxon>Actinomycetota</taxon>
        <taxon>Actinomycetes</taxon>
        <taxon>Micrococcales</taxon>
        <taxon>Microbacteriaceae</taxon>
        <taxon>Leucobacter</taxon>
    </lineage>
</organism>
<evidence type="ECO:0000313" key="2">
    <source>
        <dbReference type="Proteomes" id="UP000501387"/>
    </source>
</evidence>
<name>A0A6G8FL83_9MICO</name>
<dbReference type="EMBL" id="CP049934">
    <property type="protein sequence ID" value="QIM17043.1"/>
    <property type="molecule type" value="Genomic_DNA"/>
</dbReference>
<dbReference type="Proteomes" id="UP000501387">
    <property type="component" value="Chromosome"/>
</dbReference>
<dbReference type="KEGG" id="lins:G7067_12530"/>
<gene>
    <name evidence="1" type="ORF">G7067_12530</name>
</gene>
<evidence type="ECO:0000313" key="1">
    <source>
        <dbReference type="EMBL" id="QIM17043.1"/>
    </source>
</evidence>
<reference evidence="1 2" key="1">
    <citation type="submission" date="2020-03" db="EMBL/GenBank/DDBJ databases">
        <title>Leucobacter sp. nov., isolated from beetles.</title>
        <authorList>
            <person name="Hyun D.-W."/>
            <person name="Bae J.-W."/>
        </authorList>
    </citation>
    <scope>NUCLEOTIDE SEQUENCE [LARGE SCALE GENOMIC DNA]</scope>
    <source>
        <strain evidence="1 2">HDW9B</strain>
    </source>
</reference>
<dbReference type="RefSeq" id="WP_166324951.1">
    <property type="nucleotide sequence ID" value="NZ_CP049934.1"/>
</dbReference>
<keyword evidence="2" id="KW-1185">Reference proteome</keyword>
<accession>A0A6G8FL83</accession>